<dbReference type="AlphaFoldDB" id="A0A0R3TQ45"/>
<sequence length="92" mass="10431">MLCPYFTLFCKENEKTFLAFLWEQNLVKVVGIVIATIWMGGEIGLLLGDLCPVVLTFRQNEASYIQAGQFYGLHKFLGCKCSPDLALNINFY</sequence>
<reference evidence="1" key="1">
    <citation type="submission" date="2017-02" db="UniProtKB">
        <authorList>
            <consortium name="WormBaseParasite"/>
        </authorList>
    </citation>
    <scope>IDENTIFICATION</scope>
</reference>
<organism evidence="1">
    <name type="scientific">Rodentolepis nana</name>
    <name type="common">Dwarf tapeworm</name>
    <name type="synonym">Hymenolepis nana</name>
    <dbReference type="NCBI Taxonomy" id="102285"/>
    <lineage>
        <taxon>Eukaryota</taxon>
        <taxon>Metazoa</taxon>
        <taxon>Spiralia</taxon>
        <taxon>Lophotrochozoa</taxon>
        <taxon>Platyhelminthes</taxon>
        <taxon>Cestoda</taxon>
        <taxon>Eucestoda</taxon>
        <taxon>Cyclophyllidea</taxon>
        <taxon>Hymenolepididae</taxon>
        <taxon>Rodentolepis</taxon>
    </lineage>
</organism>
<proteinExistence type="predicted"/>
<dbReference type="WBParaSite" id="HNAJ_0000964301-mRNA-1">
    <property type="protein sequence ID" value="HNAJ_0000964301-mRNA-1"/>
    <property type="gene ID" value="HNAJ_0000964301"/>
</dbReference>
<name>A0A0R3TQ45_RODNA</name>
<evidence type="ECO:0000313" key="1">
    <source>
        <dbReference type="WBParaSite" id="HNAJ_0000964301-mRNA-1"/>
    </source>
</evidence>
<protein>
    <submittedName>
        <fullName evidence="1">Uncharacterized protein</fullName>
    </submittedName>
</protein>
<accession>A0A0R3TQ45</accession>